<dbReference type="CDD" id="cd06588">
    <property type="entry name" value="PhnB_like"/>
    <property type="match status" value="1"/>
</dbReference>
<dbReference type="EMBL" id="CP021111">
    <property type="protein sequence ID" value="ARP93325.1"/>
    <property type="molecule type" value="Genomic_DNA"/>
</dbReference>
<dbReference type="PANTHER" id="PTHR33990">
    <property type="entry name" value="PROTEIN YJDN-RELATED"/>
    <property type="match status" value="1"/>
</dbReference>
<dbReference type="OrthoDB" id="9795306at2"/>
<dbReference type="Proteomes" id="UP000194161">
    <property type="component" value="Chromosome"/>
</dbReference>
<feature type="domain" description="PhnB-like" evidence="1">
    <location>
        <begin position="2"/>
        <end position="126"/>
    </location>
</feature>
<dbReference type="Gene3D" id="3.30.720.100">
    <property type="match status" value="1"/>
</dbReference>
<sequence>MQITPFLMFVGEAKAAIDLYVRAIPNSRIVSIDYYGDEGPGARGTVQHAVIELNGQQVRCIDSPPVHDFTFTPSMSLFIDCDTDEQVDTLYQTLSEEGGVLMPLDQYPFNRRYAWVQDRFGVSWQIGVK</sequence>
<dbReference type="InterPro" id="IPR009725">
    <property type="entry name" value="3_dmu_93_MTrfase"/>
</dbReference>
<protein>
    <recommendedName>
        <fullName evidence="1">PhnB-like domain-containing protein</fullName>
    </recommendedName>
</protein>
<dbReference type="InterPro" id="IPR028973">
    <property type="entry name" value="PhnB-like"/>
</dbReference>
<dbReference type="AlphaFoldDB" id="A0A1W6Z7V7"/>
<evidence type="ECO:0000259" key="1">
    <source>
        <dbReference type="Pfam" id="PF06983"/>
    </source>
</evidence>
<dbReference type="Gene3D" id="3.30.720.110">
    <property type="match status" value="1"/>
</dbReference>
<gene>
    <name evidence="2" type="ORF">CAL15_02340</name>
</gene>
<dbReference type="SUPFAM" id="SSF54593">
    <property type="entry name" value="Glyoxalase/Bleomycin resistance protein/Dihydroxybiphenyl dioxygenase"/>
    <property type="match status" value="1"/>
</dbReference>
<organism evidence="2 3">
    <name type="scientific">Bordetella genomosp. 13</name>
    <dbReference type="NCBI Taxonomy" id="463040"/>
    <lineage>
        <taxon>Bacteria</taxon>
        <taxon>Pseudomonadati</taxon>
        <taxon>Pseudomonadota</taxon>
        <taxon>Betaproteobacteria</taxon>
        <taxon>Burkholderiales</taxon>
        <taxon>Alcaligenaceae</taxon>
        <taxon>Bordetella</taxon>
    </lineage>
</organism>
<dbReference type="RefSeq" id="WP_086077161.1">
    <property type="nucleotide sequence ID" value="NZ_CP021111.1"/>
</dbReference>
<dbReference type="InterPro" id="IPR029068">
    <property type="entry name" value="Glyas_Bleomycin-R_OHBP_Dase"/>
</dbReference>
<dbReference type="KEGG" id="bgm:CAL15_02340"/>
<evidence type="ECO:0000313" key="2">
    <source>
        <dbReference type="EMBL" id="ARP93325.1"/>
    </source>
</evidence>
<evidence type="ECO:0000313" key="3">
    <source>
        <dbReference type="Proteomes" id="UP000194161"/>
    </source>
</evidence>
<dbReference type="STRING" id="463040.CAL15_02340"/>
<dbReference type="PIRSF" id="PIRSF021700">
    <property type="entry name" value="3_dmu_93_MTrfase"/>
    <property type="match status" value="1"/>
</dbReference>
<dbReference type="PANTHER" id="PTHR33990:SF4">
    <property type="entry name" value="PHNB-LIKE DOMAIN-CONTAINING PROTEIN"/>
    <property type="match status" value="1"/>
</dbReference>
<reference evidence="2 3" key="1">
    <citation type="submission" date="2017-05" db="EMBL/GenBank/DDBJ databases">
        <title>Complete and WGS of Bordetella genogroups.</title>
        <authorList>
            <person name="Spilker T."/>
            <person name="LiPuma J."/>
        </authorList>
    </citation>
    <scope>NUCLEOTIDE SEQUENCE [LARGE SCALE GENOMIC DNA]</scope>
    <source>
        <strain evidence="2 3">AU7206</strain>
    </source>
</reference>
<proteinExistence type="predicted"/>
<keyword evidence="3" id="KW-1185">Reference proteome</keyword>
<name>A0A1W6Z7V7_9BORD</name>
<accession>A0A1W6Z7V7</accession>
<dbReference type="Pfam" id="PF06983">
    <property type="entry name" value="3-dmu-9_3-mt"/>
    <property type="match status" value="1"/>
</dbReference>